<dbReference type="GO" id="GO:0004103">
    <property type="term" value="F:choline kinase activity"/>
    <property type="evidence" value="ECO:0007669"/>
    <property type="project" value="TreeGrafter"/>
</dbReference>
<dbReference type="Gene3D" id="3.90.1200.10">
    <property type="match status" value="1"/>
</dbReference>
<keyword evidence="5" id="KW-1185">Reference proteome</keyword>
<feature type="compositionally biased region" description="Basic residues" evidence="2">
    <location>
        <begin position="1"/>
        <end position="14"/>
    </location>
</feature>
<feature type="compositionally biased region" description="Basic residues" evidence="2">
    <location>
        <begin position="40"/>
        <end position="56"/>
    </location>
</feature>
<organism evidence="4 5">
    <name type="scientific">Brettanomyces naardenensis</name>
    <name type="common">Yeast</name>
    <dbReference type="NCBI Taxonomy" id="13370"/>
    <lineage>
        <taxon>Eukaryota</taxon>
        <taxon>Fungi</taxon>
        <taxon>Dikarya</taxon>
        <taxon>Ascomycota</taxon>
        <taxon>Saccharomycotina</taxon>
        <taxon>Pichiomycetes</taxon>
        <taxon>Pichiales</taxon>
        <taxon>Pichiaceae</taxon>
        <taxon>Brettanomyces</taxon>
    </lineage>
</organism>
<dbReference type="Pfam" id="PF01633">
    <property type="entry name" value="Choline_kinase"/>
    <property type="match status" value="1"/>
</dbReference>
<dbReference type="InterPro" id="IPR007521">
    <property type="entry name" value="Choline_kin_N"/>
</dbReference>
<dbReference type="FunCoup" id="A0A448YMD5">
    <property type="interactions" value="368"/>
</dbReference>
<evidence type="ECO:0000313" key="5">
    <source>
        <dbReference type="Proteomes" id="UP000290900"/>
    </source>
</evidence>
<evidence type="ECO:0000256" key="2">
    <source>
        <dbReference type="SAM" id="MobiDB-lite"/>
    </source>
</evidence>
<dbReference type="STRING" id="13370.A0A448YMD5"/>
<proteinExistence type="inferred from homology"/>
<dbReference type="GO" id="GO:0004305">
    <property type="term" value="F:ethanolamine kinase activity"/>
    <property type="evidence" value="ECO:0007669"/>
    <property type="project" value="TreeGrafter"/>
</dbReference>
<protein>
    <submittedName>
        <fullName evidence="4">DEKNAAC103137</fullName>
    </submittedName>
</protein>
<name>A0A448YMD5_BRENA</name>
<dbReference type="Pfam" id="PF04428">
    <property type="entry name" value="Choline_kin_N"/>
    <property type="match status" value="1"/>
</dbReference>
<reference evidence="4 5" key="1">
    <citation type="submission" date="2018-12" db="EMBL/GenBank/DDBJ databases">
        <authorList>
            <person name="Tiukova I."/>
            <person name="Dainat J."/>
        </authorList>
    </citation>
    <scope>NUCLEOTIDE SEQUENCE [LARGE SCALE GENOMIC DNA]</scope>
</reference>
<dbReference type="GO" id="GO:0006646">
    <property type="term" value="P:phosphatidylethanolamine biosynthetic process"/>
    <property type="evidence" value="ECO:0007669"/>
    <property type="project" value="TreeGrafter"/>
</dbReference>
<dbReference type="AlphaFoldDB" id="A0A448YMD5"/>
<evidence type="ECO:0000259" key="3">
    <source>
        <dbReference type="Pfam" id="PF04428"/>
    </source>
</evidence>
<gene>
    <name evidence="4" type="ORF">BRENAR_LOCUS2836</name>
</gene>
<evidence type="ECO:0000256" key="1">
    <source>
        <dbReference type="ARBA" id="ARBA00038211"/>
    </source>
</evidence>
<feature type="domain" description="Choline kinase N-terminal" evidence="3">
    <location>
        <begin position="87"/>
        <end position="120"/>
    </location>
</feature>
<dbReference type="PANTHER" id="PTHR22603">
    <property type="entry name" value="CHOLINE/ETHANOALAMINE KINASE"/>
    <property type="match status" value="1"/>
</dbReference>
<dbReference type="CDD" id="cd05157">
    <property type="entry name" value="ETNK_euk"/>
    <property type="match status" value="1"/>
</dbReference>
<dbReference type="SUPFAM" id="SSF56112">
    <property type="entry name" value="Protein kinase-like (PK-like)"/>
    <property type="match status" value="1"/>
</dbReference>
<dbReference type="InterPro" id="IPR011009">
    <property type="entry name" value="Kinase-like_dom_sf"/>
</dbReference>
<dbReference type="Proteomes" id="UP000290900">
    <property type="component" value="Unassembled WGS sequence"/>
</dbReference>
<accession>A0A448YMD5</accession>
<dbReference type="InParanoid" id="A0A448YMD5"/>
<feature type="region of interest" description="Disordered" evidence="2">
    <location>
        <begin position="537"/>
        <end position="556"/>
    </location>
</feature>
<evidence type="ECO:0000313" key="4">
    <source>
        <dbReference type="EMBL" id="VEU22104.1"/>
    </source>
</evidence>
<dbReference type="OrthoDB" id="10267235at2759"/>
<dbReference type="GO" id="GO:0005737">
    <property type="term" value="C:cytoplasm"/>
    <property type="evidence" value="ECO:0007669"/>
    <property type="project" value="TreeGrafter"/>
</dbReference>
<dbReference type="EMBL" id="CAACVR010000018">
    <property type="protein sequence ID" value="VEU22104.1"/>
    <property type="molecule type" value="Genomic_DNA"/>
</dbReference>
<comment type="similarity">
    <text evidence="1">Belongs to the choline/ethanolamine kinase family.</text>
</comment>
<dbReference type="PANTHER" id="PTHR22603:SF93">
    <property type="entry name" value="RE24176P"/>
    <property type="match status" value="1"/>
</dbReference>
<sequence>MSIDRHRKFQRGRRSTPSSPALIPVSSASLSSGIPPPLTVRRRSSSRGGRYRRRRSSSSVRSIHFEPISSSSASLVVDENALDSDLNFVKATLDNTLPADYFKEDLLSVAKSLGISKWRKLKSSKDTLARIHLVRLSGALTNCIYKVSYKNYYPLLLRIYGANVDELIDRENELRTLARLSSQNIGPKLLGCFTNGRFEEFLNNSITLTKDQIRDGKVSRMIARRMKQLHYGVPLSPDEVSQGPQVWTTITKWVKVVDRIMNDAKDPSIQKQFLIVDWPTFKELIFKYHDWLYERYGGESNVDSSIKFCHNDTQYGNLLFYNKYDRLPMEEDEGEGEESEMDVTAESDIPPIGGFTPIDSDLVTKTAAMSITSSSSATLPLVVDLNFEHDKSLVVIDFEYSGPNVPAYDITNHFCEWMYDYHDVNYSYRTNEAKYPSREERVNFLNSYVNFVPGSATPHGYFNATTRSSSVVNLREIDLPPRVVRLFNETILWRASSAILWALWGIINKGTIEDAPLKKTSTYTETGPKGETYNITVESHDSSPEPNSSDEDMLDQNTDDKFDHIKYVLGKAGVVIGDLIQFGLVKSSDVDDDMRSKVKYLDGEFLHQ</sequence>
<feature type="region of interest" description="Disordered" evidence="2">
    <location>
        <begin position="1"/>
        <end position="58"/>
    </location>
</feature>